<dbReference type="Proteomes" id="UP000053599">
    <property type="component" value="Unassembled WGS sequence"/>
</dbReference>
<dbReference type="HOGENOM" id="CLU_006881_0_0_1"/>
<feature type="compositionally biased region" description="Polar residues" evidence="5">
    <location>
        <begin position="1"/>
        <end position="10"/>
    </location>
</feature>
<evidence type="ECO:0000313" key="9">
    <source>
        <dbReference type="EMBL" id="KIV81852.1"/>
    </source>
</evidence>
<dbReference type="PANTHER" id="PTHR46380">
    <property type="entry name" value="CYCLIN-D-BINDING MYB-LIKE TRANSCRIPTION FACTOR 1"/>
    <property type="match status" value="1"/>
</dbReference>
<keyword evidence="3" id="KW-0539">Nucleus</keyword>
<feature type="compositionally biased region" description="Acidic residues" evidence="5">
    <location>
        <begin position="150"/>
        <end position="178"/>
    </location>
</feature>
<dbReference type="InterPro" id="IPR017930">
    <property type="entry name" value="Myb_dom"/>
</dbReference>
<evidence type="ECO:0000256" key="3">
    <source>
        <dbReference type="ARBA" id="ARBA00023242"/>
    </source>
</evidence>
<feature type="region of interest" description="Disordered" evidence="5">
    <location>
        <begin position="956"/>
        <end position="1236"/>
    </location>
</feature>
<dbReference type="SMART" id="SM00717">
    <property type="entry name" value="SANT"/>
    <property type="match status" value="2"/>
</dbReference>
<dbReference type="PROSITE" id="PS00028">
    <property type="entry name" value="ZINC_FINGER_C2H2_1"/>
    <property type="match status" value="2"/>
</dbReference>
<feature type="domain" description="C2H2-type" evidence="7">
    <location>
        <begin position="274"/>
        <end position="301"/>
    </location>
</feature>
<dbReference type="PROSITE" id="PS50090">
    <property type="entry name" value="MYB_LIKE"/>
    <property type="match status" value="2"/>
</dbReference>
<feature type="domain" description="C2H2-type" evidence="7">
    <location>
        <begin position="687"/>
        <end position="717"/>
    </location>
</feature>
<feature type="compositionally biased region" description="Polar residues" evidence="5">
    <location>
        <begin position="376"/>
        <end position="403"/>
    </location>
</feature>
<dbReference type="GO" id="GO:0003700">
    <property type="term" value="F:DNA-binding transcription factor activity"/>
    <property type="evidence" value="ECO:0007669"/>
    <property type="project" value="TreeGrafter"/>
</dbReference>
<proteinExistence type="predicted"/>
<feature type="compositionally biased region" description="Polar residues" evidence="5">
    <location>
        <begin position="338"/>
        <end position="348"/>
    </location>
</feature>
<dbReference type="PROSITE" id="PS51294">
    <property type="entry name" value="HTH_MYB"/>
    <property type="match status" value="1"/>
</dbReference>
<evidence type="ECO:0000256" key="4">
    <source>
        <dbReference type="PROSITE-ProRule" id="PRU00042"/>
    </source>
</evidence>
<feature type="region of interest" description="Disordered" evidence="5">
    <location>
        <begin position="309"/>
        <end position="501"/>
    </location>
</feature>
<dbReference type="GO" id="GO:0008270">
    <property type="term" value="F:zinc ion binding"/>
    <property type="evidence" value="ECO:0007669"/>
    <property type="project" value="UniProtKB-KW"/>
</dbReference>
<dbReference type="GO" id="GO:0005634">
    <property type="term" value="C:nucleus"/>
    <property type="evidence" value="ECO:0007669"/>
    <property type="project" value="UniProtKB-SubCell"/>
</dbReference>
<feature type="compositionally biased region" description="Polar residues" evidence="5">
    <location>
        <begin position="559"/>
        <end position="580"/>
    </location>
</feature>
<feature type="compositionally biased region" description="Polar residues" evidence="5">
    <location>
        <begin position="476"/>
        <end position="486"/>
    </location>
</feature>
<feature type="compositionally biased region" description="Acidic residues" evidence="5">
    <location>
        <begin position="1148"/>
        <end position="1178"/>
    </location>
</feature>
<dbReference type="GO" id="GO:0000976">
    <property type="term" value="F:transcription cis-regulatory region binding"/>
    <property type="evidence" value="ECO:0007669"/>
    <property type="project" value="TreeGrafter"/>
</dbReference>
<feature type="domain" description="HTH myb-type" evidence="8">
    <location>
        <begin position="836"/>
        <end position="883"/>
    </location>
</feature>
<dbReference type="OrthoDB" id="39591at2759"/>
<evidence type="ECO:0000256" key="2">
    <source>
        <dbReference type="ARBA" id="ARBA00023125"/>
    </source>
</evidence>
<feature type="compositionally biased region" description="Acidic residues" evidence="5">
    <location>
        <begin position="1121"/>
        <end position="1139"/>
    </location>
</feature>
<dbReference type="InterPro" id="IPR009057">
    <property type="entry name" value="Homeodomain-like_sf"/>
</dbReference>
<dbReference type="Pfam" id="PF13921">
    <property type="entry name" value="Myb_DNA-bind_6"/>
    <property type="match status" value="1"/>
</dbReference>
<protein>
    <submittedName>
        <fullName evidence="9">Uncharacterized protein</fullName>
    </submittedName>
</protein>
<keyword evidence="4" id="KW-0862">Zinc</keyword>
<feature type="region of interest" description="Disordered" evidence="5">
    <location>
        <begin position="521"/>
        <end position="684"/>
    </location>
</feature>
<reference evidence="9 10" key="1">
    <citation type="submission" date="2015-01" db="EMBL/GenBank/DDBJ databases">
        <title>The Genome Sequence of Exophiala sideris CBS121828.</title>
        <authorList>
            <consortium name="The Broad Institute Genomics Platform"/>
            <person name="Cuomo C."/>
            <person name="de Hoog S."/>
            <person name="Gorbushina A."/>
            <person name="Stielow B."/>
            <person name="Teixiera M."/>
            <person name="Abouelleil A."/>
            <person name="Chapman S.B."/>
            <person name="Priest M."/>
            <person name="Young S.K."/>
            <person name="Wortman J."/>
            <person name="Nusbaum C."/>
            <person name="Birren B."/>
        </authorList>
    </citation>
    <scope>NUCLEOTIDE SEQUENCE [LARGE SCALE GENOMIC DNA]</scope>
    <source>
        <strain evidence="9 10">CBS 121828</strain>
    </source>
</reference>
<feature type="compositionally biased region" description="Basic residues" evidence="5">
    <location>
        <begin position="55"/>
        <end position="68"/>
    </location>
</feature>
<organism evidence="9 10">
    <name type="scientific">Exophiala sideris</name>
    <dbReference type="NCBI Taxonomy" id="1016849"/>
    <lineage>
        <taxon>Eukaryota</taxon>
        <taxon>Fungi</taxon>
        <taxon>Dikarya</taxon>
        <taxon>Ascomycota</taxon>
        <taxon>Pezizomycotina</taxon>
        <taxon>Eurotiomycetes</taxon>
        <taxon>Chaetothyriomycetidae</taxon>
        <taxon>Chaetothyriales</taxon>
        <taxon>Herpotrichiellaceae</taxon>
        <taxon>Exophiala</taxon>
    </lineage>
</organism>
<gene>
    <name evidence="9" type="ORF">PV11_04003</name>
</gene>
<feature type="compositionally biased region" description="Basic and acidic residues" evidence="5">
    <location>
        <begin position="671"/>
        <end position="684"/>
    </location>
</feature>
<dbReference type="STRING" id="1016849.A0A0D1YG68"/>
<dbReference type="InterPro" id="IPR051651">
    <property type="entry name" value="DMTF1_DNA-bind_reg"/>
</dbReference>
<evidence type="ECO:0000259" key="8">
    <source>
        <dbReference type="PROSITE" id="PS51294"/>
    </source>
</evidence>
<dbReference type="Gene3D" id="1.10.10.60">
    <property type="entry name" value="Homeodomain-like"/>
    <property type="match status" value="2"/>
</dbReference>
<sequence>MGNEQSQESSAPPKPEEPDHTDLSDIPDDREPDEDGDTTITAQPVEVRKPAKEKIQKKKKKKKKKRVRRSTERESSEEAPVLSQVVPTQEQIELLRKREPEAFDVYATSDVSDGEGSKTNAPLPARDTTSADADDEQAIEDSPDGAGNEEASEESPAELDDEEAIDENSAAADDEEAIADSQPVQPVINGHLSNTDDTPAVRVVSDVLPAEVPVNGGLGPKRPVPAPTNASVPDPKRNDEDRYLCPFADTHDCRETFAKRKSAVRHASIHTQNYACIVCDKKLSRADTLQRHLAKHTAVELALAEARVSHGHEADEVEASAPLDNETAEGPQGGDSPGYSTPQETSQAAPIAADEGARPDSDGPPDADVEEHDIGVTNTRKVNGSDQDAPSGATNVPENNISKGEQERSKAADASAVSETQSPSPSSVFEEPEENSAATETVRGNGLKRKRASLEAAQTPVPTTQKPTKRRKRIQNSPPTSGQSEVIRSESPAFETTTKKALSGQITEKIIPTLRKGRQGTIDGWARSNSVTSQSPAPPAGNSHVEVVVPLSQAGPSGGFTTVNGNSSVKESQKLSNKATRPNGLDAFTLKKARRAAYTTPKGKKRAGPDIDYSTPATVRRTQDEELDDSDAAGPSQMATSVAKRTFPGSQSRRAGSQEEDADSDFEDDDKASKSEPRPPVVEDKPVECRKCHFRFKTEDGLRKHLKKANVHSNLYGCDGCTERFWNTRLLAKHETDTGHGKGDTSQGRTGPFSEREVRALQNWRDTFCGLHNITSEQFNEMMTDSLNRTNARAWPWHFISRTQFLNEYLEVLPGRNKRSMLRYRERNFQNLEGSRNWSAEDDKELIRLYKQFGSKWSEIAKRLTRTTDAVSQRWRHKLQHRDVDKGVWTENEITKFSNALVQVRRESGPVADSQDWQVPWNKISQKVGSRTPQQCSNHYRAVHGMKQGGRWVKVEGLEKTPGSSRILTPSKMERRLRGDKIESSLRKPISFEFVEDEDDDQGEEAAAGNGNEQENEGIQDEEDGDDQDNVEDQEEEDEELPESAPRLPRNPLNHKTPGKALQLSQLFNHTQANTSALRRSPETMRQAPSQDVPSPSIPIQRRALSQRSPLQEIKVKDNGDLDIDEEEDLNEVADEPEDAVPRGAATDQDDFIPLDQDANESDADAGSDEDDDEEQNGGDDAASNDFLNSIEESAQRVRSSQLQPRLVQTSARSSRRKGWSLSPSESSDSSDESDG</sequence>
<dbReference type="InterPro" id="IPR001005">
    <property type="entry name" value="SANT/Myb"/>
</dbReference>
<dbReference type="SMART" id="SM00355">
    <property type="entry name" value="ZnF_C2H2"/>
    <property type="match status" value="4"/>
</dbReference>
<dbReference type="SUPFAM" id="SSF46689">
    <property type="entry name" value="Homeodomain-like"/>
    <property type="match status" value="2"/>
</dbReference>
<dbReference type="PANTHER" id="PTHR46380:SF2">
    <property type="entry name" value="CYCLIN-D-BINDING MYB-LIKE TRANSCRIPTION FACTOR 1"/>
    <property type="match status" value="1"/>
</dbReference>
<keyword evidence="4" id="KW-0479">Metal-binding</keyword>
<dbReference type="EMBL" id="KN846952">
    <property type="protein sequence ID" value="KIV81852.1"/>
    <property type="molecule type" value="Genomic_DNA"/>
</dbReference>
<feature type="domain" description="Myb-like" evidence="6">
    <location>
        <begin position="881"/>
        <end position="944"/>
    </location>
</feature>
<feature type="compositionally biased region" description="Polar residues" evidence="5">
    <location>
        <begin position="1186"/>
        <end position="1213"/>
    </location>
</feature>
<keyword evidence="2" id="KW-0238">DNA-binding</keyword>
<feature type="compositionally biased region" description="Acidic residues" evidence="5">
    <location>
        <begin position="132"/>
        <end position="143"/>
    </location>
</feature>
<feature type="compositionally biased region" description="Acidic residues" evidence="5">
    <location>
        <begin position="658"/>
        <end position="670"/>
    </location>
</feature>
<evidence type="ECO:0000259" key="6">
    <source>
        <dbReference type="PROSITE" id="PS50090"/>
    </source>
</evidence>
<feature type="compositionally biased region" description="Basic and acidic residues" evidence="5">
    <location>
        <begin position="14"/>
        <end position="29"/>
    </location>
</feature>
<evidence type="ECO:0000256" key="1">
    <source>
        <dbReference type="ARBA" id="ARBA00004123"/>
    </source>
</evidence>
<dbReference type="AlphaFoldDB" id="A0A0D1YG68"/>
<dbReference type="Gene3D" id="3.30.160.60">
    <property type="entry name" value="Classic Zinc Finger"/>
    <property type="match status" value="2"/>
</dbReference>
<feature type="domain" description="C2H2-type" evidence="7">
    <location>
        <begin position="243"/>
        <end position="275"/>
    </location>
</feature>
<feature type="region of interest" description="Disordered" evidence="5">
    <location>
        <begin position="214"/>
        <end position="238"/>
    </location>
</feature>
<dbReference type="PROSITE" id="PS50157">
    <property type="entry name" value="ZINC_FINGER_C2H2_2"/>
    <property type="match status" value="3"/>
</dbReference>
<feature type="domain" description="Myb-like" evidence="6">
    <location>
        <begin position="837"/>
        <end position="879"/>
    </location>
</feature>
<keyword evidence="4" id="KW-0863">Zinc-finger</keyword>
<feature type="compositionally biased region" description="Acidic residues" evidence="5">
    <location>
        <begin position="1014"/>
        <end position="1042"/>
    </location>
</feature>
<dbReference type="CDD" id="cd00167">
    <property type="entry name" value="SANT"/>
    <property type="match status" value="2"/>
</dbReference>
<feature type="compositionally biased region" description="Basic and acidic residues" evidence="5">
    <location>
        <begin position="972"/>
        <end position="986"/>
    </location>
</feature>
<feature type="region of interest" description="Disordered" evidence="5">
    <location>
        <begin position="1"/>
        <end position="197"/>
    </location>
</feature>
<dbReference type="InterPro" id="IPR013087">
    <property type="entry name" value="Znf_C2H2_type"/>
</dbReference>
<evidence type="ECO:0000313" key="10">
    <source>
        <dbReference type="Proteomes" id="UP000053599"/>
    </source>
</evidence>
<accession>A0A0D1YG68</accession>
<feature type="compositionally biased region" description="Polar residues" evidence="5">
    <location>
        <begin position="1063"/>
        <end position="1078"/>
    </location>
</feature>
<feature type="compositionally biased region" description="Acidic residues" evidence="5">
    <location>
        <begin position="994"/>
        <end position="1004"/>
    </location>
</feature>
<evidence type="ECO:0000259" key="7">
    <source>
        <dbReference type="PROSITE" id="PS50157"/>
    </source>
</evidence>
<comment type="subcellular location">
    <subcellularLocation>
        <location evidence="1">Nucleus</location>
    </subcellularLocation>
</comment>
<evidence type="ECO:0000256" key="5">
    <source>
        <dbReference type="SAM" id="MobiDB-lite"/>
    </source>
</evidence>
<name>A0A0D1YG68_9EURO</name>